<proteinExistence type="predicted"/>
<feature type="compositionally biased region" description="Basic and acidic residues" evidence="1">
    <location>
        <begin position="202"/>
        <end position="211"/>
    </location>
</feature>
<name>A0AAN6IW86_EXODE</name>
<dbReference type="Proteomes" id="UP001161757">
    <property type="component" value="Unassembled WGS sequence"/>
</dbReference>
<protein>
    <submittedName>
        <fullName evidence="3">Uncharacterized protein</fullName>
    </submittedName>
</protein>
<comment type="caution">
    <text evidence="3">The sequence shown here is derived from an EMBL/GenBank/DDBJ whole genome shotgun (WGS) entry which is preliminary data.</text>
</comment>
<evidence type="ECO:0000256" key="1">
    <source>
        <dbReference type="SAM" id="MobiDB-lite"/>
    </source>
</evidence>
<dbReference type="EMBL" id="JAJGCB010000005">
    <property type="protein sequence ID" value="KAJ8992458.1"/>
    <property type="molecule type" value="Genomic_DNA"/>
</dbReference>
<feature type="transmembrane region" description="Helical" evidence="2">
    <location>
        <begin position="39"/>
        <end position="62"/>
    </location>
</feature>
<evidence type="ECO:0000313" key="4">
    <source>
        <dbReference type="Proteomes" id="UP001161757"/>
    </source>
</evidence>
<feature type="region of interest" description="Disordered" evidence="1">
    <location>
        <begin position="176"/>
        <end position="211"/>
    </location>
</feature>
<feature type="transmembrane region" description="Helical" evidence="2">
    <location>
        <begin position="82"/>
        <end position="101"/>
    </location>
</feature>
<keyword evidence="2" id="KW-0812">Transmembrane</keyword>
<gene>
    <name evidence="3" type="ORF">HRR80_003560</name>
</gene>
<accession>A0AAN6IW86</accession>
<feature type="transmembrane region" description="Helical" evidence="2">
    <location>
        <begin position="121"/>
        <end position="143"/>
    </location>
</feature>
<keyword evidence="2" id="KW-0472">Membrane</keyword>
<sequence>MESLSLQYDMSELALPIRLGLVVNDIVAMSLSFATERTLFLVLGGILATSLLFNGILTVAGLWQKRSRSRLRLADEPRCPSLIVLAIEVLGVIAFLVLFVMGTVDATNDYYYYYGQELTMKNYACIGSIVACVLHGCMAMTNFRQYSRYRQIMGPRCPHCHRGLHSSLEDVMFSLPPSPPEQERDAAGQRAILSPNADGEGENDRLVATKE</sequence>
<evidence type="ECO:0000313" key="3">
    <source>
        <dbReference type="EMBL" id="KAJ8992458.1"/>
    </source>
</evidence>
<reference evidence="3" key="1">
    <citation type="submission" date="2023-01" db="EMBL/GenBank/DDBJ databases">
        <title>Exophiala dermititidis isolated from Cystic Fibrosis Patient.</title>
        <authorList>
            <person name="Kurbessoian T."/>
            <person name="Crocker A."/>
            <person name="Murante D."/>
            <person name="Hogan D.A."/>
            <person name="Stajich J.E."/>
        </authorList>
    </citation>
    <scope>NUCLEOTIDE SEQUENCE</scope>
    <source>
        <strain evidence="3">Ex8</strain>
    </source>
</reference>
<keyword evidence="2" id="KW-1133">Transmembrane helix</keyword>
<evidence type="ECO:0000256" key="2">
    <source>
        <dbReference type="SAM" id="Phobius"/>
    </source>
</evidence>
<dbReference type="AlphaFoldDB" id="A0AAN6IW86"/>
<organism evidence="3 4">
    <name type="scientific">Exophiala dermatitidis</name>
    <name type="common">Black yeast-like fungus</name>
    <name type="synonym">Wangiella dermatitidis</name>
    <dbReference type="NCBI Taxonomy" id="5970"/>
    <lineage>
        <taxon>Eukaryota</taxon>
        <taxon>Fungi</taxon>
        <taxon>Dikarya</taxon>
        <taxon>Ascomycota</taxon>
        <taxon>Pezizomycotina</taxon>
        <taxon>Eurotiomycetes</taxon>
        <taxon>Chaetothyriomycetidae</taxon>
        <taxon>Chaetothyriales</taxon>
        <taxon>Herpotrichiellaceae</taxon>
        <taxon>Exophiala</taxon>
    </lineage>
</organism>